<evidence type="ECO:0000313" key="1">
    <source>
        <dbReference type="EMBL" id="KAK1523894.1"/>
    </source>
</evidence>
<protein>
    <submittedName>
        <fullName evidence="1">Uncharacterized protein</fullName>
    </submittedName>
</protein>
<gene>
    <name evidence="1" type="ORF">CCOS01_08981</name>
</gene>
<accession>A0AAI9YUD8</accession>
<reference evidence="1 2" key="1">
    <citation type="submission" date="2016-10" db="EMBL/GenBank/DDBJ databases">
        <title>The genome sequence of Colletotrichum fioriniae PJ7.</title>
        <authorList>
            <person name="Baroncelli R."/>
        </authorList>
    </citation>
    <scope>NUCLEOTIDE SEQUENCE [LARGE SCALE GENOMIC DNA]</scope>
    <source>
        <strain evidence="1 2">IMI 309622</strain>
    </source>
</reference>
<evidence type="ECO:0000313" key="2">
    <source>
        <dbReference type="Proteomes" id="UP001240678"/>
    </source>
</evidence>
<sequence length="218" mass="24516">MNAVSSLDQNTSYFLPRCTLAAILSVGIAGVGATRCLKCIAHCIRTTLPKPPSRSRPYLQRVTTRTRPEALTNTLTHSDVKRFNAFGTIHVRRIGHYSHQYTIEVRTERCCVCNRCIYRLGIKENQRLTPHYALFFMNAKAMALCLGPIDAAALPNAMLSKRITLPHVPITQIIMFPYDFHRAMRTAALSLFYGYHSAANTHEPPGSADWRDTNDEHG</sequence>
<keyword evidence="2" id="KW-1185">Reference proteome</keyword>
<comment type="caution">
    <text evidence="1">The sequence shown here is derived from an EMBL/GenBank/DDBJ whole genome shotgun (WGS) entry which is preliminary data.</text>
</comment>
<dbReference type="GeneID" id="85340688"/>
<dbReference type="EMBL" id="MOOE01000009">
    <property type="protein sequence ID" value="KAK1523894.1"/>
    <property type="molecule type" value="Genomic_DNA"/>
</dbReference>
<name>A0AAI9YUD8_9PEZI</name>
<dbReference type="AlphaFoldDB" id="A0AAI9YUD8"/>
<proteinExistence type="predicted"/>
<organism evidence="1 2">
    <name type="scientific">Colletotrichum costaricense</name>
    <dbReference type="NCBI Taxonomy" id="1209916"/>
    <lineage>
        <taxon>Eukaryota</taxon>
        <taxon>Fungi</taxon>
        <taxon>Dikarya</taxon>
        <taxon>Ascomycota</taxon>
        <taxon>Pezizomycotina</taxon>
        <taxon>Sordariomycetes</taxon>
        <taxon>Hypocreomycetidae</taxon>
        <taxon>Glomerellales</taxon>
        <taxon>Glomerellaceae</taxon>
        <taxon>Colletotrichum</taxon>
        <taxon>Colletotrichum acutatum species complex</taxon>
    </lineage>
</organism>
<dbReference type="RefSeq" id="XP_060311841.1">
    <property type="nucleotide sequence ID" value="XM_060457141.1"/>
</dbReference>
<dbReference type="Proteomes" id="UP001240678">
    <property type="component" value="Unassembled WGS sequence"/>
</dbReference>